<dbReference type="Gene3D" id="3.90.79.10">
    <property type="entry name" value="Nucleoside Triphosphate Pyrophosphohydrolase"/>
    <property type="match status" value="1"/>
</dbReference>
<reference evidence="4 7" key="1">
    <citation type="submission" date="2021-01" db="EMBL/GenBank/DDBJ databases">
        <title>Diatom-associated Roseobacters Show Island Model of Population Structure.</title>
        <authorList>
            <person name="Qu L."/>
            <person name="Feng X."/>
            <person name="Chen Y."/>
            <person name="Li L."/>
            <person name="Wang X."/>
            <person name="Hu Z."/>
            <person name="Wang H."/>
            <person name="Luo H."/>
        </authorList>
    </citation>
    <scope>NUCLEOTIDE SEQUENCE</scope>
    <source>
        <strain evidence="5 7">CC28-63</strain>
        <strain evidence="4">CC28-69</strain>
    </source>
</reference>
<comment type="caution">
    <text evidence="4">The sequence shown here is derived from an EMBL/GenBank/DDBJ whole genome shotgun (WGS) entry which is preliminary data.</text>
</comment>
<dbReference type="RefSeq" id="WP_085630525.1">
    <property type="nucleotide sequence ID" value="NZ_JAFBWU010000011.1"/>
</dbReference>
<dbReference type="EMBL" id="JAFBXF010000011">
    <property type="protein sequence ID" value="MBM2418628.1"/>
    <property type="molecule type" value="Genomic_DNA"/>
</dbReference>
<protein>
    <submittedName>
        <fullName evidence="4">NUDIX hydrolase</fullName>
    </submittedName>
</protein>
<evidence type="ECO:0000313" key="6">
    <source>
        <dbReference type="Proteomes" id="UP000755667"/>
    </source>
</evidence>
<feature type="domain" description="Nudix hydrolase" evidence="3">
    <location>
        <begin position="2"/>
        <end position="127"/>
    </location>
</feature>
<keyword evidence="2 4" id="KW-0378">Hydrolase</keyword>
<dbReference type="Proteomes" id="UP000809440">
    <property type="component" value="Unassembled WGS sequence"/>
</dbReference>
<dbReference type="Proteomes" id="UP000755667">
    <property type="component" value="Unassembled WGS sequence"/>
</dbReference>
<dbReference type="InterPro" id="IPR015797">
    <property type="entry name" value="NUDIX_hydrolase-like_dom_sf"/>
</dbReference>
<evidence type="ECO:0000256" key="2">
    <source>
        <dbReference type="ARBA" id="ARBA00022801"/>
    </source>
</evidence>
<dbReference type="GO" id="GO:0016787">
    <property type="term" value="F:hydrolase activity"/>
    <property type="evidence" value="ECO:0007669"/>
    <property type="project" value="UniProtKB-KW"/>
</dbReference>
<evidence type="ECO:0000313" key="5">
    <source>
        <dbReference type="EMBL" id="MBM2418628.1"/>
    </source>
</evidence>
<dbReference type="SUPFAM" id="SSF55811">
    <property type="entry name" value="Nudix"/>
    <property type="match status" value="1"/>
</dbReference>
<dbReference type="OrthoDB" id="289720at2"/>
<organism evidence="4 6">
    <name type="scientific">Marivita cryptomonadis</name>
    <dbReference type="NCBI Taxonomy" id="505252"/>
    <lineage>
        <taxon>Bacteria</taxon>
        <taxon>Pseudomonadati</taxon>
        <taxon>Pseudomonadota</taxon>
        <taxon>Alphaproteobacteria</taxon>
        <taxon>Rhodobacterales</taxon>
        <taxon>Roseobacteraceae</taxon>
        <taxon>Marivita</taxon>
    </lineage>
</organism>
<comment type="cofactor">
    <cofactor evidence="1">
        <name>Mg(2+)</name>
        <dbReference type="ChEBI" id="CHEBI:18420"/>
    </cofactor>
</comment>
<proteinExistence type="predicted"/>
<dbReference type="EMBL" id="JAFBXE010000011">
    <property type="protein sequence ID" value="MBM2413812.1"/>
    <property type="molecule type" value="Genomic_DNA"/>
</dbReference>
<dbReference type="InterPro" id="IPR000086">
    <property type="entry name" value="NUDIX_hydrolase_dom"/>
</dbReference>
<dbReference type="InterPro" id="IPR020084">
    <property type="entry name" value="NUDIX_hydrolase_CS"/>
</dbReference>
<gene>
    <name evidence="4" type="ORF">JQX41_15955</name>
    <name evidence="5" type="ORF">JQX48_16705</name>
</gene>
<evidence type="ECO:0000259" key="3">
    <source>
        <dbReference type="PROSITE" id="PS51462"/>
    </source>
</evidence>
<dbReference type="AlphaFoldDB" id="A0A9Q2PDG3"/>
<evidence type="ECO:0000313" key="7">
    <source>
        <dbReference type="Proteomes" id="UP000809440"/>
    </source>
</evidence>
<keyword evidence="7" id="KW-1185">Reference proteome</keyword>
<dbReference type="GeneID" id="62641688"/>
<name>A0A9Q2PDG3_9RHOB</name>
<evidence type="ECO:0000256" key="1">
    <source>
        <dbReference type="ARBA" id="ARBA00001946"/>
    </source>
</evidence>
<sequence>MQDFGGAKLILFIGDRIVVLRRDQKPDIPWPGRLDLPGGGREQDETAEACVLRETREEVGLYLEPSALVWRQQLNRGVFFAAHLPAHFEAQIVLGSEGQGWLLMEPNTYVSHPEAIPHFAEMVKAYRDQAFG</sequence>
<accession>A0A9Q2PDG3</accession>
<dbReference type="PROSITE" id="PS51462">
    <property type="entry name" value="NUDIX"/>
    <property type="match status" value="1"/>
</dbReference>
<evidence type="ECO:0000313" key="4">
    <source>
        <dbReference type="EMBL" id="MBM2413812.1"/>
    </source>
</evidence>
<dbReference type="PROSITE" id="PS00893">
    <property type="entry name" value="NUDIX_BOX"/>
    <property type="match status" value="1"/>
</dbReference>
<dbReference type="Pfam" id="PF00293">
    <property type="entry name" value="NUDIX"/>
    <property type="match status" value="1"/>
</dbReference>